<dbReference type="EMBL" id="SJPV01000023">
    <property type="protein sequence ID" value="TWU29117.1"/>
    <property type="molecule type" value="Genomic_DNA"/>
</dbReference>
<accession>A0A5C6D039</accession>
<evidence type="ECO:0000313" key="1">
    <source>
        <dbReference type="EMBL" id="TWU29117.1"/>
    </source>
</evidence>
<dbReference type="AlphaFoldDB" id="A0A5C6D039"/>
<dbReference type="Proteomes" id="UP000319143">
    <property type="component" value="Unassembled WGS sequence"/>
</dbReference>
<gene>
    <name evidence="1" type="ORF">Poly41_66890</name>
</gene>
<evidence type="ECO:0000313" key="2">
    <source>
        <dbReference type="Proteomes" id="UP000319143"/>
    </source>
</evidence>
<comment type="caution">
    <text evidence="1">The sequence shown here is derived from an EMBL/GenBank/DDBJ whole genome shotgun (WGS) entry which is preliminary data.</text>
</comment>
<sequence length="74" mass="8604">MPWYADFNLDLPQGHPWKDITASLIEFGRARLSRLGFPDFLRSRWGNMDRAILIPEHTTMLYPWNGSPFASRPA</sequence>
<name>A0A5C6D039_9BACT</name>
<keyword evidence="2" id="KW-1185">Reference proteome</keyword>
<proteinExistence type="predicted"/>
<organism evidence="1 2">
    <name type="scientific">Novipirellula artificiosorum</name>
    <dbReference type="NCBI Taxonomy" id="2528016"/>
    <lineage>
        <taxon>Bacteria</taxon>
        <taxon>Pseudomonadati</taxon>
        <taxon>Planctomycetota</taxon>
        <taxon>Planctomycetia</taxon>
        <taxon>Pirellulales</taxon>
        <taxon>Pirellulaceae</taxon>
        <taxon>Novipirellula</taxon>
    </lineage>
</organism>
<reference evidence="1 2" key="1">
    <citation type="submission" date="2019-02" db="EMBL/GenBank/DDBJ databases">
        <title>Deep-cultivation of Planctomycetes and their phenomic and genomic characterization uncovers novel biology.</title>
        <authorList>
            <person name="Wiegand S."/>
            <person name="Jogler M."/>
            <person name="Boedeker C."/>
            <person name="Pinto D."/>
            <person name="Vollmers J."/>
            <person name="Rivas-Marin E."/>
            <person name="Kohn T."/>
            <person name="Peeters S.H."/>
            <person name="Heuer A."/>
            <person name="Rast P."/>
            <person name="Oberbeckmann S."/>
            <person name="Bunk B."/>
            <person name="Jeske O."/>
            <person name="Meyerdierks A."/>
            <person name="Storesund J.E."/>
            <person name="Kallscheuer N."/>
            <person name="Luecker S."/>
            <person name="Lage O.M."/>
            <person name="Pohl T."/>
            <person name="Merkel B.J."/>
            <person name="Hornburger P."/>
            <person name="Mueller R.-W."/>
            <person name="Bruemmer F."/>
            <person name="Labrenz M."/>
            <person name="Spormann A.M."/>
            <person name="Op Den Camp H."/>
            <person name="Overmann J."/>
            <person name="Amann R."/>
            <person name="Jetten M.S.M."/>
            <person name="Mascher T."/>
            <person name="Medema M.H."/>
            <person name="Devos D.P."/>
            <person name="Kaster A.-K."/>
            <person name="Ovreas L."/>
            <person name="Rohde M."/>
            <person name="Galperin M.Y."/>
            <person name="Jogler C."/>
        </authorList>
    </citation>
    <scope>NUCLEOTIDE SEQUENCE [LARGE SCALE GENOMIC DNA]</scope>
    <source>
        <strain evidence="1 2">Poly41</strain>
    </source>
</reference>
<protein>
    <submittedName>
        <fullName evidence="1">Uncharacterized protein</fullName>
    </submittedName>
</protein>